<evidence type="ECO:0000313" key="4">
    <source>
        <dbReference type="Proteomes" id="UP001519460"/>
    </source>
</evidence>
<evidence type="ECO:0000313" key="3">
    <source>
        <dbReference type="EMBL" id="KAK7468063.1"/>
    </source>
</evidence>
<protein>
    <submittedName>
        <fullName evidence="2">Uncharacterized protein</fullName>
    </submittedName>
</protein>
<evidence type="ECO:0000256" key="1">
    <source>
        <dbReference type="SAM" id="Phobius"/>
    </source>
</evidence>
<reference evidence="2" key="1">
    <citation type="submission" date="2020-09" db="EMBL/GenBank/DDBJ databases">
        <authorList>
            <person name="Won Y."/>
        </authorList>
    </citation>
    <scope>NUCLEOTIDE SEQUENCE</scope>
    <source>
        <strain evidence="2">Wonlab-2016</strain>
        <tissue evidence="2">Foot muscle</tissue>
    </source>
</reference>
<dbReference type="AlphaFoldDB" id="A0ABD0J298"/>
<reference evidence="2" key="3">
    <citation type="submission" date="2023-01" db="EMBL/GenBank/DDBJ databases">
        <authorList>
            <person name="Patra A."/>
        </authorList>
    </citation>
    <scope>NUCLEOTIDE SEQUENCE</scope>
    <source>
        <strain evidence="2">Wonlab-2016</strain>
        <tissue evidence="2">Foot muscle</tissue>
    </source>
</reference>
<proteinExistence type="predicted"/>
<organism evidence="2 4">
    <name type="scientific">Batillaria attramentaria</name>
    <dbReference type="NCBI Taxonomy" id="370345"/>
    <lineage>
        <taxon>Eukaryota</taxon>
        <taxon>Metazoa</taxon>
        <taxon>Spiralia</taxon>
        <taxon>Lophotrochozoa</taxon>
        <taxon>Mollusca</taxon>
        <taxon>Gastropoda</taxon>
        <taxon>Caenogastropoda</taxon>
        <taxon>Sorbeoconcha</taxon>
        <taxon>Cerithioidea</taxon>
        <taxon>Batillariidae</taxon>
        <taxon>Batillaria</taxon>
    </lineage>
</organism>
<keyword evidence="1" id="KW-0812">Transmembrane</keyword>
<feature type="transmembrane region" description="Helical" evidence="1">
    <location>
        <begin position="30"/>
        <end position="52"/>
    </location>
</feature>
<sequence length="85" mass="9684">MDDDYSWKKVVKDITDPDLGPVEKGCIDDLVMLICVPVLSCWILTAVGYSIISLHKTAWNRRLLYEASTHRSPFFARMALIKAKN</sequence>
<keyword evidence="1" id="KW-0472">Membrane</keyword>
<name>A0ABD0J298_9CAEN</name>
<gene>
    <name evidence="3" type="ORF">BaRGS_00036714</name>
    <name evidence="2" type="ORF">BaRGS_00039632</name>
</gene>
<evidence type="ECO:0000313" key="2">
    <source>
        <dbReference type="EMBL" id="KAK7453593.1"/>
    </source>
</evidence>
<keyword evidence="1" id="KW-1133">Transmembrane helix</keyword>
<keyword evidence="4" id="KW-1185">Reference proteome</keyword>
<dbReference type="Proteomes" id="UP001519460">
    <property type="component" value="Unassembled WGS sequence"/>
</dbReference>
<comment type="caution">
    <text evidence="2">The sequence shown here is derived from an EMBL/GenBank/DDBJ whole genome shotgun (WGS) entry which is preliminary data.</text>
</comment>
<dbReference type="EMBL" id="JACVVK020000708">
    <property type="protein sequence ID" value="KAK7453593.1"/>
    <property type="molecule type" value="Genomic_DNA"/>
</dbReference>
<accession>A0ABD0J298</accession>
<dbReference type="EMBL" id="JACVVK020000524">
    <property type="protein sequence ID" value="KAK7468063.1"/>
    <property type="molecule type" value="Genomic_DNA"/>
</dbReference>
<reference evidence="2 4" key="2">
    <citation type="journal article" date="2023" name="Sci. Data">
        <title>Genome assembly of the Korean intertidal mud-creeper Batillaria attramentaria.</title>
        <authorList>
            <person name="Patra A.K."/>
            <person name="Ho P.T."/>
            <person name="Jun S."/>
            <person name="Lee S.J."/>
            <person name="Kim Y."/>
            <person name="Won Y.J."/>
        </authorList>
    </citation>
    <scope>NUCLEOTIDE SEQUENCE [LARGE SCALE GENOMIC DNA]</scope>
    <source>
        <strain evidence="2">Wonlab-2016</strain>
    </source>
</reference>